<sequence length="63" mass="6918">MLLTGYHHPVKLPLFDTLSRPVVSNPNPQGNSQPLDLGAVHGGMYLLQVRTAVSLEKGHVMRE</sequence>
<name>A0A9X1VJK0_9BACT</name>
<proteinExistence type="predicted"/>
<accession>A0A9X1VJK0</accession>
<dbReference type="EMBL" id="JALBGC010000007">
    <property type="protein sequence ID" value="MCI1190006.1"/>
    <property type="molecule type" value="Genomic_DNA"/>
</dbReference>
<keyword evidence="2" id="KW-1185">Reference proteome</keyword>
<dbReference type="Proteomes" id="UP001139193">
    <property type="component" value="Unassembled WGS sequence"/>
</dbReference>
<dbReference type="AlphaFoldDB" id="A0A9X1VJK0"/>
<protein>
    <submittedName>
        <fullName evidence="1">Uncharacterized protein</fullName>
    </submittedName>
</protein>
<evidence type="ECO:0000313" key="2">
    <source>
        <dbReference type="Proteomes" id="UP001139193"/>
    </source>
</evidence>
<gene>
    <name evidence="1" type="ORF">MON38_21495</name>
</gene>
<dbReference type="RefSeq" id="WP_241938217.1">
    <property type="nucleotide sequence ID" value="NZ_JALBGC010000007.1"/>
</dbReference>
<evidence type="ECO:0000313" key="1">
    <source>
        <dbReference type="EMBL" id="MCI1190006.1"/>
    </source>
</evidence>
<comment type="caution">
    <text evidence="1">The sequence shown here is derived from an EMBL/GenBank/DDBJ whole genome shotgun (WGS) entry which is preliminary data.</text>
</comment>
<organism evidence="1 2">
    <name type="scientific">Hymenobacter cyanobacteriorum</name>
    <dbReference type="NCBI Taxonomy" id="2926463"/>
    <lineage>
        <taxon>Bacteria</taxon>
        <taxon>Pseudomonadati</taxon>
        <taxon>Bacteroidota</taxon>
        <taxon>Cytophagia</taxon>
        <taxon>Cytophagales</taxon>
        <taxon>Hymenobacteraceae</taxon>
        <taxon>Hymenobacter</taxon>
    </lineage>
</organism>
<reference evidence="1" key="1">
    <citation type="submission" date="2022-03" db="EMBL/GenBank/DDBJ databases">
        <title>Bacterial whole genome sequence for Hymenobacter sp. DH14.</title>
        <authorList>
            <person name="Le V."/>
        </authorList>
    </citation>
    <scope>NUCLEOTIDE SEQUENCE</scope>
    <source>
        <strain evidence="1">DH14</strain>
    </source>
</reference>